<evidence type="ECO:0000256" key="1">
    <source>
        <dbReference type="SAM" id="Phobius"/>
    </source>
</evidence>
<name>A0A2K9PLL8_9FLAO</name>
<evidence type="ECO:0000313" key="2">
    <source>
        <dbReference type="EMBL" id="AUP77969.1"/>
    </source>
</evidence>
<organism evidence="2 3">
    <name type="scientific">Flavivirga eckloniae</name>
    <dbReference type="NCBI Taxonomy" id="1803846"/>
    <lineage>
        <taxon>Bacteria</taxon>
        <taxon>Pseudomonadati</taxon>
        <taxon>Bacteroidota</taxon>
        <taxon>Flavobacteriia</taxon>
        <taxon>Flavobacteriales</taxon>
        <taxon>Flavobacteriaceae</taxon>
        <taxon>Flavivirga</taxon>
    </lineage>
</organism>
<gene>
    <name evidence="2" type="ORF">C1H87_04275</name>
</gene>
<keyword evidence="1" id="KW-1133">Transmembrane helix</keyword>
<sequence length="105" mass="12417">MARNKRRHSTGFGYIGFGNNQSVFNRQSRKPFSTLKEKLNNETYFHHQLNFSHKSLTRLEKEAIKNKIRKGEKIRRQKTIVVSIFVFILVLFIIKLLIDSFMSSL</sequence>
<dbReference type="Proteomes" id="UP000235826">
    <property type="component" value="Chromosome"/>
</dbReference>
<feature type="transmembrane region" description="Helical" evidence="1">
    <location>
        <begin position="79"/>
        <end position="98"/>
    </location>
</feature>
<dbReference type="KEGG" id="fek:C1H87_04275"/>
<keyword evidence="1" id="KW-0472">Membrane</keyword>
<reference evidence="2 3" key="1">
    <citation type="submission" date="2018-01" db="EMBL/GenBank/DDBJ databases">
        <title>Complete genome sequence of Flavivirga eckloniae ECD14 isolated from seaweed Ecklonia cava.</title>
        <authorList>
            <person name="Lee J.H."/>
            <person name="Baik K.S."/>
            <person name="Seong C.N."/>
        </authorList>
    </citation>
    <scope>NUCLEOTIDE SEQUENCE [LARGE SCALE GENOMIC DNA]</scope>
    <source>
        <strain evidence="2 3">ECD14</strain>
    </source>
</reference>
<keyword evidence="3" id="KW-1185">Reference proteome</keyword>
<evidence type="ECO:0000313" key="3">
    <source>
        <dbReference type="Proteomes" id="UP000235826"/>
    </source>
</evidence>
<keyword evidence="1" id="KW-0812">Transmembrane</keyword>
<dbReference type="AlphaFoldDB" id="A0A2K9PLL8"/>
<dbReference type="EMBL" id="CP025791">
    <property type="protein sequence ID" value="AUP77969.1"/>
    <property type="molecule type" value="Genomic_DNA"/>
</dbReference>
<protein>
    <submittedName>
        <fullName evidence="2">Uncharacterized protein</fullName>
    </submittedName>
</protein>
<accession>A0A2K9PLL8</accession>
<proteinExistence type="predicted"/>